<reference evidence="10" key="2">
    <citation type="journal article" date="2021" name="PeerJ">
        <title>Extensive microbial diversity within the chicken gut microbiome revealed by metagenomics and culture.</title>
        <authorList>
            <person name="Gilroy R."/>
            <person name="Ravi A."/>
            <person name="Getino M."/>
            <person name="Pursley I."/>
            <person name="Horton D.L."/>
            <person name="Alikhan N.F."/>
            <person name="Baker D."/>
            <person name="Gharbi K."/>
            <person name="Hall N."/>
            <person name="Watson M."/>
            <person name="Adriaenssens E.M."/>
            <person name="Foster-Nyarko E."/>
            <person name="Jarju S."/>
            <person name="Secka A."/>
            <person name="Antonio M."/>
            <person name="Oren A."/>
            <person name="Chaudhuri R.R."/>
            <person name="La Ragione R."/>
            <person name="Hildebrand F."/>
            <person name="Pallen M.J."/>
        </authorList>
    </citation>
    <scope>NUCLEOTIDE SEQUENCE</scope>
    <source>
        <strain evidence="10">G3-3990</strain>
    </source>
</reference>
<dbReference type="PANTHER" id="PTHR43731:SF14">
    <property type="entry name" value="PRESENILIN-ASSOCIATED RHOMBOID-LIKE PROTEIN, MITOCHONDRIAL"/>
    <property type="match status" value="1"/>
</dbReference>
<dbReference type="PANTHER" id="PTHR43731">
    <property type="entry name" value="RHOMBOID PROTEASE"/>
    <property type="match status" value="1"/>
</dbReference>
<keyword evidence="4" id="KW-0378">Hydrolase</keyword>
<protein>
    <submittedName>
        <fullName evidence="10">Rhomboid family intramembrane serine protease</fullName>
    </submittedName>
</protein>
<evidence type="ECO:0000259" key="9">
    <source>
        <dbReference type="Pfam" id="PF20216"/>
    </source>
</evidence>
<dbReference type="Pfam" id="PF01694">
    <property type="entry name" value="Rhomboid"/>
    <property type="match status" value="1"/>
</dbReference>
<reference evidence="10" key="1">
    <citation type="submission" date="2020-10" db="EMBL/GenBank/DDBJ databases">
        <authorList>
            <person name="Gilroy R."/>
        </authorList>
    </citation>
    <scope>NUCLEOTIDE SEQUENCE</scope>
    <source>
        <strain evidence="10">G3-3990</strain>
    </source>
</reference>
<dbReference type="InterPro" id="IPR035952">
    <property type="entry name" value="Rhomboid-like_sf"/>
</dbReference>
<dbReference type="InterPro" id="IPR046483">
    <property type="entry name" value="DUF6576"/>
</dbReference>
<evidence type="ECO:0000256" key="6">
    <source>
        <dbReference type="ARBA" id="ARBA00023136"/>
    </source>
</evidence>
<proteinExistence type="inferred from homology"/>
<comment type="similarity">
    <text evidence="2">Belongs to the peptidase S54 family.</text>
</comment>
<comment type="caution">
    <text evidence="10">The sequence shown here is derived from an EMBL/GenBank/DDBJ whole genome shotgun (WGS) entry which is preliminary data.</text>
</comment>
<feature type="transmembrane region" description="Helical" evidence="7">
    <location>
        <begin position="72"/>
        <end position="92"/>
    </location>
</feature>
<organism evidence="10 11">
    <name type="scientific">Candidatus Gallipaludibacter merdavium</name>
    <dbReference type="NCBI Taxonomy" id="2840839"/>
    <lineage>
        <taxon>Bacteria</taxon>
        <taxon>Pseudomonadati</taxon>
        <taxon>Bacteroidota</taxon>
        <taxon>Bacteroidia</taxon>
        <taxon>Bacteroidales</taxon>
        <taxon>Candidatus Gallipaludibacter</taxon>
    </lineage>
</organism>
<evidence type="ECO:0000313" key="11">
    <source>
        <dbReference type="Proteomes" id="UP000823641"/>
    </source>
</evidence>
<keyword evidence="5 7" id="KW-1133">Transmembrane helix</keyword>
<feature type="transmembrane region" description="Helical" evidence="7">
    <location>
        <begin position="104"/>
        <end position="123"/>
    </location>
</feature>
<dbReference type="Gene3D" id="1.20.1540.10">
    <property type="entry name" value="Rhomboid-like"/>
    <property type="match status" value="1"/>
</dbReference>
<keyword evidence="10" id="KW-0645">Protease</keyword>
<dbReference type="EMBL" id="JADIMG010000096">
    <property type="protein sequence ID" value="MBO8460683.1"/>
    <property type="molecule type" value="Genomic_DNA"/>
</dbReference>
<sequence length="291" mass="33312">MDFFRQIQYHFKQGDILTRLIGLNVGIWVVVTVVNVILRLFNIHFSQYIEYLAVPSALPLVIKRIWTLVTYMFLHKGILHLLFNMLCLYWFGKMFLFAYSQKQLLGLYINGGLLGALVYLISYNVFPFFTQNPQITYLMGASASIMAIIIAVAMQMPNMELRFFLMGSLKLKYVALIVVAISLLGITSANSGGELAHLGGALAGYLFIVFLRRGIDCTKWFTAIANGFVNLFVPRKRVKRTKFHYAKPMSDAEYNQAKAKQNREVDAILDKIKRSGYESLTEDEKKKLFQR</sequence>
<feature type="transmembrane region" description="Helical" evidence="7">
    <location>
        <begin position="135"/>
        <end position="153"/>
    </location>
</feature>
<evidence type="ECO:0000256" key="4">
    <source>
        <dbReference type="ARBA" id="ARBA00022801"/>
    </source>
</evidence>
<feature type="transmembrane region" description="Helical" evidence="7">
    <location>
        <begin position="195"/>
        <end position="211"/>
    </location>
</feature>
<evidence type="ECO:0000313" key="10">
    <source>
        <dbReference type="EMBL" id="MBO8460683.1"/>
    </source>
</evidence>
<feature type="domain" description="DUF6576" evidence="9">
    <location>
        <begin position="251"/>
        <end position="288"/>
    </location>
</feature>
<evidence type="ECO:0000256" key="1">
    <source>
        <dbReference type="ARBA" id="ARBA00004141"/>
    </source>
</evidence>
<feature type="domain" description="Peptidase S54 rhomboid" evidence="8">
    <location>
        <begin position="64"/>
        <end position="212"/>
    </location>
</feature>
<feature type="transmembrane region" description="Helical" evidence="7">
    <location>
        <begin position="20"/>
        <end position="41"/>
    </location>
</feature>
<gene>
    <name evidence="10" type="ORF">IAA73_10185</name>
</gene>
<dbReference type="AlphaFoldDB" id="A0A9D9N588"/>
<evidence type="ECO:0000259" key="8">
    <source>
        <dbReference type="Pfam" id="PF01694"/>
    </source>
</evidence>
<accession>A0A9D9N588</accession>
<evidence type="ECO:0000256" key="7">
    <source>
        <dbReference type="SAM" id="Phobius"/>
    </source>
</evidence>
<comment type="subcellular location">
    <subcellularLocation>
        <location evidence="1">Membrane</location>
        <topology evidence="1">Multi-pass membrane protein</topology>
    </subcellularLocation>
</comment>
<dbReference type="SUPFAM" id="SSF144091">
    <property type="entry name" value="Rhomboid-like"/>
    <property type="match status" value="1"/>
</dbReference>
<keyword evidence="6 7" id="KW-0472">Membrane</keyword>
<dbReference type="Proteomes" id="UP000823641">
    <property type="component" value="Unassembled WGS sequence"/>
</dbReference>
<evidence type="ECO:0000256" key="2">
    <source>
        <dbReference type="ARBA" id="ARBA00009045"/>
    </source>
</evidence>
<keyword evidence="3 7" id="KW-0812">Transmembrane</keyword>
<dbReference type="Pfam" id="PF20216">
    <property type="entry name" value="DUF6576"/>
    <property type="match status" value="1"/>
</dbReference>
<evidence type="ECO:0000256" key="3">
    <source>
        <dbReference type="ARBA" id="ARBA00022692"/>
    </source>
</evidence>
<dbReference type="GO" id="GO:0006508">
    <property type="term" value="P:proteolysis"/>
    <property type="evidence" value="ECO:0007669"/>
    <property type="project" value="UniProtKB-KW"/>
</dbReference>
<dbReference type="InterPro" id="IPR050925">
    <property type="entry name" value="Rhomboid_protease_S54"/>
</dbReference>
<name>A0A9D9N588_9BACT</name>
<dbReference type="GO" id="GO:0004252">
    <property type="term" value="F:serine-type endopeptidase activity"/>
    <property type="evidence" value="ECO:0007669"/>
    <property type="project" value="InterPro"/>
</dbReference>
<evidence type="ECO:0000256" key="5">
    <source>
        <dbReference type="ARBA" id="ARBA00022989"/>
    </source>
</evidence>
<dbReference type="InterPro" id="IPR022764">
    <property type="entry name" value="Peptidase_S54_rhomboid_dom"/>
</dbReference>
<dbReference type="GO" id="GO:0016020">
    <property type="term" value="C:membrane"/>
    <property type="evidence" value="ECO:0007669"/>
    <property type="project" value="UniProtKB-SubCell"/>
</dbReference>